<protein>
    <submittedName>
        <fullName evidence="9">Transcriptional antiterminator</fullName>
    </submittedName>
</protein>
<keyword evidence="2" id="KW-0805">Transcription regulation</keyword>
<dbReference type="PROSITE" id="PS00894">
    <property type="entry name" value="HTH_DEOR_1"/>
    <property type="match status" value="1"/>
</dbReference>
<sequence length="696" mass="80216">MIVSPRLSKILQLCLEQDTDEFMSMDELSSLLKISKRTLFREIQDIAYVLEPFQLQMISKTGLGLQIVGEKENKEQLYQQLQSQKHSYLIKEDRRKLLILEILRANEVQKLYYYADVFQVSQATIRNDLDCIESWFENFNLQIHRTPGLGIELVGDELNYRKALTAILNESLASKHDTQVDMYNSQSLLNEVFTQDEGIFGLLNQEILTKVLAIFETHGEQLGLIQYAQSSYIGLMIHLVVAIDRIQKHEEIKENTYVVEMMVHDPSYQQAKKFKQIIDETFAIQMPEAEVAFIAMHMKAAKLTKRQVSEPNELLSYYSEEELLTLIDQMIMHLPKPYDVLLKDDDELLTGLIAHLRPTLIRLKHQMSIYNPLLDDVKKQYATIYEYARKAGRVLEKKYEYTLPEDEIAYIAMHIGAAIERSKRAKPMFKEIHVGIVCASGIGVSALLQAKLAKIVDSHVHLETLSMDQVHAQDYTCELLLTTMALPDTTKAILINPLLPPEDEIKVKDAISKTRMTTRYKSQTRKEGSPIDKLANTVLDVLESFSIEVVDYRSSKQDVMHVCATLVSDDVSKQQEVIKQLQKREEMNTTVFSDLGLALFHGQGSYVDRGLVKLIRPNHEAFIHEELSNIYFVLVMYLPENSSKEQMKMLSMLSRKLMEDDLFYQACMGESYANVYQKLEMILKEYVFEVISESRK</sequence>
<evidence type="ECO:0000259" key="8">
    <source>
        <dbReference type="PROSITE" id="PS51372"/>
    </source>
</evidence>
<evidence type="ECO:0000256" key="3">
    <source>
        <dbReference type="ARBA" id="ARBA00023125"/>
    </source>
</evidence>
<dbReference type="PANTHER" id="PTHR30185:SF18">
    <property type="entry name" value="TRANSCRIPTIONAL REGULATOR MTLR"/>
    <property type="match status" value="1"/>
</dbReference>
<dbReference type="InterPro" id="IPR011608">
    <property type="entry name" value="PRD"/>
</dbReference>
<dbReference type="Pfam" id="PF00874">
    <property type="entry name" value="PRD"/>
    <property type="match status" value="2"/>
</dbReference>
<evidence type="ECO:0000256" key="1">
    <source>
        <dbReference type="ARBA" id="ARBA00022737"/>
    </source>
</evidence>
<dbReference type="InterPro" id="IPR013011">
    <property type="entry name" value="PTS_EIIB_2"/>
</dbReference>
<dbReference type="RefSeq" id="WP_134168876.1">
    <property type="nucleotide sequence ID" value="NZ_SODD01000010.1"/>
</dbReference>
<dbReference type="InterPro" id="IPR050661">
    <property type="entry name" value="BglG_antiterminators"/>
</dbReference>
<feature type="domain" description="PRD" evidence="8">
    <location>
        <begin position="202"/>
        <end position="308"/>
    </location>
</feature>
<dbReference type="InterPro" id="IPR007737">
    <property type="entry name" value="Mga_HTH"/>
</dbReference>
<dbReference type="EMBL" id="SODD01000010">
    <property type="protein sequence ID" value="TDW20810.1"/>
    <property type="molecule type" value="Genomic_DNA"/>
</dbReference>
<dbReference type="OrthoDB" id="3175596at2"/>
<keyword evidence="5" id="KW-0804">Transcription</keyword>
<evidence type="ECO:0000259" key="7">
    <source>
        <dbReference type="PROSITE" id="PS51099"/>
    </source>
</evidence>
<gene>
    <name evidence="9" type="ORF">EDD63_11030</name>
</gene>
<dbReference type="PANTHER" id="PTHR30185">
    <property type="entry name" value="CRYPTIC BETA-GLUCOSIDE BGL OPERON ANTITERMINATOR"/>
    <property type="match status" value="1"/>
</dbReference>
<dbReference type="InterPro" id="IPR016152">
    <property type="entry name" value="PTrfase/Anion_transptr"/>
</dbReference>
<organism evidence="9 10">
    <name type="scientific">Breznakia blatticola</name>
    <dbReference type="NCBI Taxonomy" id="1754012"/>
    <lineage>
        <taxon>Bacteria</taxon>
        <taxon>Bacillati</taxon>
        <taxon>Bacillota</taxon>
        <taxon>Erysipelotrichia</taxon>
        <taxon>Erysipelotrichales</taxon>
        <taxon>Erysipelotrichaceae</taxon>
        <taxon>Breznakia</taxon>
    </lineage>
</organism>
<dbReference type="PROSITE" id="PS51099">
    <property type="entry name" value="PTS_EIIB_TYPE_2"/>
    <property type="match status" value="1"/>
</dbReference>
<evidence type="ECO:0000256" key="5">
    <source>
        <dbReference type="ARBA" id="ARBA00023163"/>
    </source>
</evidence>
<reference evidence="9 10" key="1">
    <citation type="submission" date="2019-03" db="EMBL/GenBank/DDBJ databases">
        <title>Genomic Encyclopedia of Type Strains, Phase IV (KMG-IV): sequencing the most valuable type-strain genomes for metagenomic binning, comparative biology and taxonomic classification.</title>
        <authorList>
            <person name="Goeker M."/>
        </authorList>
    </citation>
    <scope>NUCLEOTIDE SEQUENCE [LARGE SCALE GENOMIC DNA]</scope>
    <source>
        <strain evidence="9 10">DSM 28867</strain>
    </source>
</reference>
<feature type="domain" description="PTS EIIB type-2" evidence="7">
    <location>
        <begin position="432"/>
        <end position="519"/>
    </location>
</feature>
<dbReference type="Pfam" id="PF05043">
    <property type="entry name" value="Mga"/>
    <property type="match status" value="2"/>
</dbReference>
<dbReference type="GO" id="GO:0009401">
    <property type="term" value="P:phosphoenolpyruvate-dependent sugar phosphotransferase system"/>
    <property type="evidence" value="ECO:0007669"/>
    <property type="project" value="InterPro"/>
</dbReference>
<name>A0A4R7ZYK0_9FIRM</name>
<dbReference type="Pfam" id="PF00359">
    <property type="entry name" value="PTS_EIIA_2"/>
    <property type="match status" value="1"/>
</dbReference>
<dbReference type="PROSITE" id="PS51372">
    <property type="entry name" value="PRD_2"/>
    <property type="match status" value="2"/>
</dbReference>
<dbReference type="Gene3D" id="1.10.10.10">
    <property type="entry name" value="Winged helix-like DNA-binding domain superfamily/Winged helix DNA-binding domain"/>
    <property type="match status" value="1"/>
</dbReference>
<dbReference type="AlphaFoldDB" id="A0A4R7ZYK0"/>
<evidence type="ECO:0000259" key="6">
    <source>
        <dbReference type="PROSITE" id="PS51094"/>
    </source>
</evidence>
<evidence type="ECO:0000313" key="9">
    <source>
        <dbReference type="EMBL" id="TDW20810.1"/>
    </source>
</evidence>
<evidence type="ECO:0000313" key="10">
    <source>
        <dbReference type="Proteomes" id="UP000294743"/>
    </source>
</evidence>
<dbReference type="GO" id="GO:0008982">
    <property type="term" value="F:protein-N(PI)-phosphohistidine-sugar phosphotransferase activity"/>
    <property type="evidence" value="ECO:0007669"/>
    <property type="project" value="InterPro"/>
</dbReference>
<dbReference type="InterPro" id="IPR036388">
    <property type="entry name" value="WH-like_DNA-bd_sf"/>
</dbReference>
<dbReference type="GO" id="GO:0003700">
    <property type="term" value="F:DNA-binding transcription factor activity"/>
    <property type="evidence" value="ECO:0007669"/>
    <property type="project" value="InterPro"/>
</dbReference>
<evidence type="ECO:0000256" key="2">
    <source>
        <dbReference type="ARBA" id="ARBA00023015"/>
    </source>
</evidence>
<dbReference type="InterPro" id="IPR036634">
    <property type="entry name" value="PRD_sf"/>
</dbReference>
<keyword evidence="10" id="KW-1185">Reference proteome</keyword>
<dbReference type="InterPro" id="IPR002178">
    <property type="entry name" value="PTS_EIIA_type-2_dom"/>
</dbReference>
<dbReference type="SUPFAM" id="SSF55804">
    <property type="entry name" value="Phoshotransferase/anion transport protein"/>
    <property type="match status" value="1"/>
</dbReference>
<dbReference type="InterPro" id="IPR018356">
    <property type="entry name" value="Tscrpt_reg_HTH_DeoR_CS"/>
</dbReference>
<feature type="domain" description="PTS EIIA type-2" evidence="6">
    <location>
        <begin position="540"/>
        <end position="682"/>
    </location>
</feature>
<feature type="domain" description="PRD" evidence="8">
    <location>
        <begin position="318"/>
        <end position="425"/>
    </location>
</feature>
<accession>A0A4R7ZYK0</accession>
<dbReference type="CDD" id="cd05568">
    <property type="entry name" value="PTS_IIB_bgl_like"/>
    <property type="match status" value="1"/>
</dbReference>
<dbReference type="Proteomes" id="UP000294743">
    <property type="component" value="Unassembled WGS sequence"/>
</dbReference>
<dbReference type="GO" id="GO:0003677">
    <property type="term" value="F:DNA binding"/>
    <property type="evidence" value="ECO:0007669"/>
    <property type="project" value="UniProtKB-KW"/>
</dbReference>
<comment type="caution">
    <text evidence="9">The sequence shown here is derived from an EMBL/GenBank/DDBJ whole genome shotgun (WGS) entry which is preliminary data.</text>
</comment>
<keyword evidence="1" id="KW-0677">Repeat</keyword>
<keyword evidence="4" id="KW-0010">Activator</keyword>
<keyword evidence="3" id="KW-0238">DNA-binding</keyword>
<dbReference type="Gene3D" id="1.10.1790.10">
    <property type="entry name" value="PRD domain"/>
    <property type="match status" value="2"/>
</dbReference>
<evidence type="ECO:0000256" key="4">
    <source>
        <dbReference type="ARBA" id="ARBA00023159"/>
    </source>
</evidence>
<dbReference type="Gene3D" id="3.40.930.10">
    <property type="entry name" value="Mannitol-specific EII, Chain A"/>
    <property type="match status" value="1"/>
</dbReference>
<dbReference type="SUPFAM" id="SSF63520">
    <property type="entry name" value="PTS-regulatory domain, PRD"/>
    <property type="match status" value="2"/>
</dbReference>
<proteinExistence type="predicted"/>
<dbReference type="PROSITE" id="PS51094">
    <property type="entry name" value="PTS_EIIA_TYPE_2"/>
    <property type="match status" value="1"/>
</dbReference>